<comment type="pathway">
    <text evidence="1">Fermentation; pyruvate fermentation to lactate; (S)-lactate from pyruvate: step 1/1.</text>
</comment>
<proteinExistence type="inferred from homology"/>
<dbReference type="PANTHER" id="PTHR43128:SF16">
    <property type="entry name" value="L-LACTATE DEHYDROGENASE"/>
    <property type="match status" value="1"/>
</dbReference>
<dbReference type="Gene3D" id="3.90.110.10">
    <property type="entry name" value="Lactate dehydrogenase/glycoside hydrolase, family 4, C-terminal"/>
    <property type="match status" value="1"/>
</dbReference>
<comment type="similarity">
    <text evidence="2">Belongs to the LDH/MDH superfamily. LDH family.</text>
</comment>
<dbReference type="Pfam" id="PF02866">
    <property type="entry name" value="Ldh_1_C"/>
    <property type="match status" value="1"/>
</dbReference>
<evidence type="ECO:0000313" key="7">
    <source>
        <dbReference type="Proteomes" id="UP000789595"/>
    </source>
</evidence>
<dbReference type="UniPathway" id="UPA00554">
    <property type="reaction ID" value="UER00611"/>
</dbReference>
<dbReference type="InterPro" id="IPR018177">
    <property type="entry name" value="L-lactate_DH_AS"/>
</dbReference>
<dbReference type="OrthoDB" id="40320at2759"/>
<dbReference type="InterPro" id="IPR015955">
    <property type="entry name" value="Lactate_DH/Glyco_Ohase_4_C"/>
</dbReference>
<sequence>MGYSFGTAICLALVRSTIDDGAWFASVLQAASSVPYHQAIKALVFGAFEVAFLFVWRLVSAELRELDAALRPHLADYFPPGQPSKTGCAARAKLLPDLPEGAIFGSGTVLDTMRLRVELGHRLGVHASDVHVNVLGEHGDSQFSAYSVGNIGGRPLLEFPGVKAINLEKLEYDVGHKAYEIINRKKYTAYGVANATATIVDAILFDRKAVLPVSVKDPTRECFLSIPTVVGVQGAETVLEIRPHLNYAEAQKYDATADTLEHMCAQLPPVGPMTRTDALDAGAARKEAYDP</sequence>
<feature type="domain" description="Lactate/malate dehydrogenase C-terminal" evidence="5">
    <location>
        <begin position="108"/>
        <end position="262"/>
    </location>
</feature>
<evidence type="ECO:0000259" key="5">
    <source>
        <dbReference type="Pfam" id="PF02866"/>
    </source>
</evidence>
<organism evidence="6 7">
    <name type="scientific">Pelagomonas calceolata</name>
    <dbReference type="NCBI Taxonomy" id="35677"/>
    <lineage>
        <taxon>Eukaryota</taxon>
        <taxon>Sar</taxon>
        <taxon>Stramenopiles</taxon>
        <taxon>Ochrophyta</taxon>
        <taxon>Pelagophyceae</taxon>
        <taxon>Pelagomonadales</taxon>
        <taxon>Pelagomonadaceae</taxon>
        <taxon>Pelagomonas</taxon>
    </lineage>
</organism>
<evidence type="ECO:0000256" key="1">
    <source>
        <dbReference type="ARBA" id="ARBA00004843"/>
    </source>
</evidence>
<gene>
    <name evidence="6" type="ORF">PECAL_2P21180</name>
</gene>
<dbReference type="InterPro" id="IPR022383">
    <property type="entry name" value="Lactate/malate_DH_C"/>
</dbReference>
<dbReference type="GO" id="GO:0006089">
    <property type="term" value="P:lactate metabolic process"/>
    <property type="evidence" value="ECO:0007669"/>
    <property type="project" value="TreeGrafter"/>
</dbReference>
<name>A0A8J2SL17_9STRA</name>
<dbReference type="Proteomes" id="UP000789595">
    <property type="component" value="Unassembled WGS sequence"/>
</dbReference>
<dbReference type="AlphaFoldDB" id="A0A8J2SL17"/>
<keyword evidence="7" id="KW-1185">Reference proteome</keyword>
<keyword evidence="4" id="KW-0560">Oxidoreductase</keyword>
<dbReference type="SUPFAM" id="SSF56327">
    <property type="entry name" value="LDH C-terminal domain-like"/>
    <property type="match status" value="1"/>
</dbReference>
<evidence type="ECO:0000256" key="2">
    <source>
        <dbReference type="ARBA" id="ARBA00006054"/>
    </source>
</evidence>
<dbReference type="EMBL" id="CAKKNE010000002">
    <property type="protein sequence ID" value="CAH0369012.1"/>
    <property type="molecule type" value="Genomic_DNA"/>
</dbReference>
<dbReference type="PROSITE" id="PS00064">
    <property type="entry name" value="L_LDH"/>
    <property type="match status" value="1"/>
</dbReference>
<evidence type="ECO:0000256" key="4">
    <source>
        <dbReference type="ARBA" id="ARBA00023002"/>
    </source>
</evidence>
<accession>A0A8J2SL17</accession>
<reference evidence="6" key="1">
    <citation type="submission" date="2021-11" db="EMBL/GenBank/DDBJ databases">
        <authorList>
            <consortium name="Genoscope - CEA"/>
            <person name="William W."/>
        </authorList>
    </citation>
    <scope>NUCLEOTIDE SEQUENCE</scope>
</reference>
<dbReference type="PANTHER" id="PTHR43128">
    <property type="entry name" value="L-2-HYDROXYCARBOXYLATE DEHYDROGENASE (NAD(P)(+))"/>
    <property type="match status" value="1"/>
</dbReference>
<evidence type="ECO:0000313" key="6">
    <source>
        <dbReference type="EMBL" id="CAH0369012.1"/>
    </source>
</evidence>
<dbReference type="EC" id="1.1.1.27" evidence="3"/>
<protein>
    <recommendedName>
        <fullName evidence="3">L-lactate dehydrogenase</fullName>
        <ecNumber evidence="3">1.1.1.27</ecNumber>
    </recommendedName>
</protein>
<dbReference type="GO" id="GO:0004459">
    <property type="term" value="F:L-lactate dehydrogenase (NAD+) activity"/>
    <property type="evidence" value="ECO:0007669"/>
    <property type="project" value="UniProtKB-EC"/>
</dbReference>
<comment type="caution">
    <text evidence="6">The sequence shown here is derived from an EMBL/GenBank/DDBJ whole genome shotgun (WGS) entry which is preliminary data.</text>
</comment>
<evidence type="ECO:0000256" key="3">
    <source>
        <dbReference type="ARBA" id="ARBA00012967"/>
    </source>
</evidence>